<evidence type="ECO:0000313" key="1">
    <source>
        <dbReference type="EMBL" id="DAE32796.1"/>
    </source>
</evidence>
<accession>A0A8S5RP44</accession>
<dbReference type="EMBL" id="BK059129">
    <property type="protein sequence ID" value="DAE32796.1"/>
    <property type="molecule type" value="Genomic_DNA"/>
</dbReference>
<organism evidence="1">
    <name type="scientific">virus sp. ct1Hk25</name>
    <dbReference type="NCBI Taxonomy" id="2825803"/>
    <lineage>
        <taxon>Viruses</taxon>
    </lineage>
</organism>
<name>A0A8S5RP44_9VIRU</name>
<reference evidence="1" key="1">
    <citation type="journal article" date="2021" name="Proc. Natl. Acad. Sci. U.S.A.">
        <title>A Catalog of Tens of Thousands of Viruses from Human Metagenomes Reveals Hidden Associations with Chronic Diseases.</title>
        <authorList>
            <person name="Tisza M.J."/>
            <person name="Buck C.B."/>
        </authorList>
    </citation>
    <scope>NUCLEOTIDE SEQUENCE</scope>
    <source>
        <strain evidence="1">Ct1Hk25</strain>
    </source>
</reference>
<proteinExistence type="predicted"/>
<protein>
    <submittedName>
        <fullName evidence="1">Uncharacterized protein</fullName>
    </submittedName>
</protein>
<sequence>MIELARALPRNSCISARTFVSSDSLLIAE</sequence>